<evidence type="ECO:0000313" key="1">
    <source>
        <dbReference type="EMBL" id="OAX79797.1"/>
    </source>
</evidence>
<dbReference type="EMBL" id="LGUA01000894">
    <property type="protein sequence ID" value="OAX79797.1"/>
    <property type="molecule type" value="Genomic_DNA"/>
</dbReference>
<dbReference type="Proteomes" id="UP000091918">
    <property type="component" value="Unassembled WGS sequence"/>
</dbReference>
<name>A0A1B7NT31_9EURO</name>
<dbReference type="AlphaFoldDB" id="A0A1B7NT31"/>
<proteinExistence type="predicted"/>
<sequence>MSLQCQPLLLFDTFTIRIHLEVDIDSRGVERTVEVTNAFDVYNRFVDQYVAIKDATHFTRIGVRHTIIVTYVRDRPNTPIISADH</sequence>
<gene>
    <name evidence="1" type="ORF">ACJ72_05883</name>
</gene>
<accession>A0A1B7NT31</accession>
<protein>
    <submittedName>
        <fullName evidence="1">Uncharacterized protein</fullName>
    </submittedName>
</protein>
<keyword evidence="2" id="KW-1185">Reference proteome</keyword>
<reference evidence="1 2" key="1">
    <citation type="submission" date="2015-07" db="EMBL/GenBank/DDBJ databases">
        <title>Emmonsia species relationships and genome sequence.</title>
        <authorList>
            <person name="Cuomo C.A."/>
            <person name="Schwartz I.S."/>
            <person name="Kenyon C."/>
            <person name="de Hoog G.S."/>
            <person name="Govender N.P."/>
            <person name="Botha A."/>
            <person name="Moreno L."/>
            <person name="de Vries M."/>
            <person name="Munoz J.F."/>
            <person name="Stielow J.B."/>
        </authorList>
    </citation>
    <scope>NUCLEOTIDE SEQUENCE [LARGE SCALE GENOMIC DNA]</scope>
    <source>
        <strain evidence="1 2">CBS 136260</strain>
    </source>
</reference>
<organism evidence="1 2">
    <name type="scientific">Emergomyces africanus</name>
    <dbReference type="NCBI Taxonomy" id="1955775"/>
    <lineage>
        <taxon>Eukaryota</taxon>
        <taxon>Fungi</taxon>
        <taxon>Dikarya</taxon>
        <taxon>Ascomycota</taxon>
        <taxon>Pezizomycotina</taxon>
        <taxon>Eurotiomycetes</taxon>
        <taxon>Eurotiomycetidae</taxon>
        <taxon>Onygenales</taxon>
        <taxon>Ajellomycetaceae</taxon>
        <taxon>Emergomyces</taxon>
    </lineage>
</organism>
<comment type="caution">
    <text evidence="1">The sequence shown here is derived from an EMBL/GenBank/DDBJ whole genome shotgun (WGS) entry which is preliminary data.</text>
</comment>
<evidence type="ECO:0000313" key="2">
    <source>
        <dbReference type="Proteomes" id="UP000091918"/>
    </source>
</evidence>